<dbReference type="InterPro" id="IPR000120">
    <property type="entry name" value="Amidase"/>
</dbReference>
<sequence length="516" mass="53415">MSDLIRRTAAELADALAAGETTSVEVTQAHLDRIAAVDGDVHAFLVVDAEGALSQAAAADARRATGQAQSPLDGVPIAVKDVMATKGLPTTCGSRILEGWVPPYDATVVARLRAAGLPILGKTNMDEFAMGSSTEHSAYGPTRNPWDLSRIPGGSGGGSAAALAAYEAPLAIGTDTGGSIRQPGAVTGTVGVKPTYGGVSRYGLVSLANSLDQAGPVTRTVLDAALLHTVIGGHDPKDSTSIDAPLPDLVGAARRGAEGDLSGVRVGVVKELGGEGYQDGVLTRFQESVDLMVAAGAEVVEVSCPNFVHALATYYLILPAEASSNLARFDAMRYGLRVTPDGDPSAEDVMRATREAGFGDEVKRRIILGTYALSSGYYDAYYGQAQKVRTLITRDFEQAFQHADVLVSPTAPTTAFKLGEKVDDPLAMYLNDLATIPANLSGVPGISVPSGLADEDGLPAGVQILAPATADDRVYRVGAALEAALLQKWGGPLLDQARPLVGEVAQRPSRDQGASS</sequence>
<name>A0A930YHK4_9ACTN</name>
<keyword evidence="2 8" id="KW-0436">Ligase</keyword>
<evidence type="ECO:0000256" key="8">
    <source>
        <dbReference type="HAMAP-Rule" id="MF_00120"/>
    </source>
</evidence>
<keyword evidence="4 8" id="KW-0067">ATP-binding</keyword>
<evidence type="ECO:0000256" key="7">
    <source>
        <dbReference type="ARBA" id="ARBA00047407"/>
    </source>
</evidence>
<evidence type="ECO:0000259" key="9">
    <source>
        <dbReference type="Pfam" id="PF01425"/>
    </source>
</evidence>
<protein>
    <recommendedName>
        <fullName evidence="8">Glutamyl-tRNA(Gln) amidotransferase subunit A</fullName>
        <shortName evidence="8">Glu-ADT subunit A</shortName>
        <ecNumber evidence="8">6.3.5.7</ecNumber>
    </recommendedName>
</protein>
<dbReference type="Pfam" id="PF01425">
    <property type="entry name" value="Amidase"/>
    <property type="match status" value="1"/>
</dbReference>
<keyword evidence="5 8" id="KW-0648">Protein biosynthesis</keyword>
<evidence type="ECO:0000256" key="4">
    <source>
        <dbReference type="ARBA" id="ARBA00022840"/>
    </source>
</evidence>
<comment type="subunit">
    <text evidence="8">Heterotrimer of A, B and C subunits.</text>
</comment>
<gene>
    <name evidence="8 10" type="primary">gatA</name>
    <name evidence="10" type="ORF">ISU07_07980</name>
</gene>
<comment type="caution">
    <text evidence="10">The sequence shown here is derived from an EMBL/GenBank/DDBJ whole genome shotgun (WGS) entry which is preliminary data.</text>
</comment>
<dbReference type="EMBL" id="JADKPN010000003">
    <property type="protein sequence ID" value="MBF4763064.1"/>
    <property type="molecule type" value="Genomic_DNA"/>
</dbReference>
<dbReference type="EC" id="6.3.5.7" evidence="8"/>
<evidence type="ECO:0000256" key="1">
    <source>
        <dbReference type="ARBA" id="ARBA00008069"/>
    </source>
</evidence>
<organism evidence="10 11">
    <name type="scientific">Nocardioides islandensis</name>
    <dbReference type="NCBI Taxonomy" id="433663"/>
    <lineage>
        <taxon>Bacteria</taxon>
        <taxon>Bacillati</taxon>
        <taxon>Actinomycetota</taxon>
        <taxon>Actinomycetes</taxon>
        <taxon>Propionibacteriales</taxon>
        <taxon>Nocardioidaceae</taxon>
        <taxon>Nocardioides</taxon>
    </lineage>
</organism>
<keyword evidence="11" id="KW-1185">Reference proteome</keyword>
<dbReference type="PROSITE" id="PS00571">
    <property type="entry name" value="AMIDASES"/>
    <property type="match status" value="1"/>
</dbReference>
<feature type="active site" description="Charge relay system" evidence="8">
    <location>
        <position position="80"/>
    </location>
</feature>
<accession>A0A930YHK4</accession>
<evidence type="ECO:0000313" key="11">
    <source>
        <dbReference type="Proteomes" id="UP000640489"/>
    </source>
</evidence>
<comment type="similarity">
    <text evidence="1 8">Belongs to the amidase family. GatA subfamily.</text>
</comment>
<feature type="active site" description="Acyl-ester intermediate" evidence="8">
    <location>
        <position position="179"/>
    </location>
</feature>
<dbReference type="GO" id="GO:0030956">
    <property type="term" value="C:glutamyl-tRNA(Gln) amidotransferase complex"/>
    <property type="evidence" value="ECO:0007669"/>
    <property type="project" value="InterPro"/>
</dbReference>
<dbReference type="GO" id="GO:0006412">
    <property type="term" value="P:translation"/>
    <property type="evidence" value="ECO:0007669"/>
    <property type="project" value="UniProtKB-UniRule"/>
</dbReference>
<evidence type="ECO:0000256" key="3">
    <source>
        <dbReference type="ARBA" id="ARBA00022741"/>
    </source>
</evidence>
<evidence type="ECO:0000256" key="6">
    <source>
        <dbReference type="ARBA" id="ARBA00025295"/>
    </source>
</evidence>
<dbReference type="PANTHER" id="PTHR11895:SF151">
    <property type="entry name" value="GLUTAMYL-TRNA(GLN) AMIDOTRANSFERASE SUBUNIT A"/>
    <property type="match status" value="1"/>
</dbReference>
<keyword evidence="3 8" id="KW-0547">Nucleotide-binding</keyword>
<evidence type="ECO:0000256" key="2">
    <source>
        <dbReference type="ARBA" id="ARBA00022598"/>
    </source>
</evidence>
<dbReference type="HAMAP" id="MF_00120">
    <property type="entry name" value="GatA"/>
    <property type="match status" value="1"/>
</dbReference>
<dbReference type="AlphaFoldDB" id="A0A930YHK4"/>
<proteinExistence type="inferred from homology"/>
<dbReference type="GO" id="GO:0050567">
    <property type="term" value="F:glutaminyl-tRNA synthase (glutamine-hydrolyzing) activity"/>
    <property type="evidence" value="ECO:0007669"/>
    <property type="project" value="UniProtKB-UniRule"/>
</dbReference>
<dbReference type="NCBIfam" id="TIGR00132">
    <property type="entry name" value="gatA"/>
    <property type="match status" value="1"/>
</dbReference>
<dbReference type="PANTHER" id="PTHR11895">
    <property type="entry name" value="TRANSAMIDASE"/>
    <property type="match status" value="1"/>
</dbReference>
<dbReference type="InterPro" id="IPR020556">
    <property type="entry name" value="Amidase_CS"/>
</dbReference>
<comment type="function">
    <text evidence="6 8">Allows the formation of correctly charged Gln-tRNA(Gln) through the transamidation of misacylated Glu-tRNA(Gln) in organisms which lack glutaminyl-tRNA synthetase. The reaction takes place in the presence of glutamine and ATP through an activated gamma-phospho-Glu-tRNA(Gln).</text>
</comment>
<dbReference type="Gene3D" id="3.90.1300.10">
    <property type="entry name" value="Amidase signature (AS) domain"/>
    <property type="match status" value="1"/>
</dbReference>
<dbReference type="InterPro" id="IPR023631">
    <property type="entry name" value="Amidase_dom"/>
</dbReference>
<dbReference type="InterPro" id="IPR004412">
    <property type="entry name" value="GatA"/>
</dbReference>
<reference evidence="10" key="1">
    <citation type="submission" date="2020-11" db="EMBL/GenBank/DDBJ databases">
        <title>Nocardioides sp. nov., isolated from Soil of Cynanchum wilfordii Hemsley rhizosphere.</title>
        <authorList>
            <person name="Lee J.-S."/>
            <person name="Suh M.K."/>
            <person name="Kim J.-S."/>
        </authorList>
    </citation>
    <scope>NUCLEOTIDE SEQUENCE</scope>
    <source>
        <strain evidence="10">KCTC 19275</strain>
    </source>
</reference>
<comment type="catalytic activity">
    <reaction evidence="7 8">
        <text>L-glutamyl-tRNA(Gln) + L-glutamine + ATP + H2O = L-glutaminyl-tRNA(Gln) + L-glutamate + ADP + phosphate + H(+)</text>
        <dbReference type="Rhea" id="RHEA:17521"/>
        <dbReference type="Rhea" id="RHEA-COMP:9681"/>
        <dbReference type="Rhea" id="RHEA-COMP:9684"/>
        <dbReference type="ChEBI" id="CHEBI:15377"/>
        <dbReference type="ChEBI" id="CHEBI:15378"/>
        <dbReference type="ChEBI" id="CHEBI:29985"/>
        <dbReference type="ChEBI" id="CHEBI:30616"/>
        <dbReference type="ChEBI" id="CHEBI:43474"/>
        <dbReference type="ChEBI" id="CHEBI:58359"/>
        <dbReference type="ChEBI" id="CHEBI:78520"/>
        <dbReference type="ChEBI" id="CHEBI:78521"/>
        <dbReference type="ChEBI" id="CHEBI:456216"/>
        <dbReference type="EC" id="6.3.5.7"/>
    </reaction>
</comment>
<dbReference type="Proteomes" id="UP000640489">
    <property type="component" value="Unassembled WGS sequence"/>
</dbReference>
<dbReference type="SUPFAM" id="SSF75304">
    <property type="entry name" value="Amidase signature (AS) enzymes"/>
    <property type="match status" value="1"/>
</dbReference>
<feature type="active site" description="Charge relay system" evidence="8">
    <location>
        <position position="155"/>
    </location>
</feature>
<dbReference type="GO" id="GO:0005524">
    <property type="term" value="F:ATP binding"/>
    <property type="evidence" value="ECO:0007669"/>
    <property type="project" value="UniProtKB-KW"/>
</dbReference>
<dbReference type="RefSeq" id="WP_194706249.1">
    <property type="nucleotide sequence ID" value="NZ_JADKPN010000003.1"/>
</dbReference>
<dbReference type="InterPro" id="IPR036928">
    <property type="entry name" value="AS_sf"/>
</dbReference>
<feature type="domain" description="Amidase" evidence="9">
    <location>
        <begin position="25"/>
        <end position="474"/>
    </location>
</feature>
<evidence type="ECO:0000256" key="5">
    <source>
        <dbReference type="ARBA" id="ARBA00022917"/>
    </source>
</evidence>
<evidence type="ECO:0000313" key="10">
    <source>
        <dbReference type="EMBL" id="MBF4763064.1"/>
    </source>
</evidence>